<protein>
    <recommendedName>
        <fullName evidence="1">MULE transposase domain-containing protein</fullName>
    </recommendedName>
</protein>
<dbReference type="Pfam" id="PF10551">
    <property type="entry name" value="MULE"/>
    <property type="match status" value="1"/>
</dbReference>
<accession>A0A8B6CG26</accession>
<evidence type="ECO:0000259" key="1">
    <source>
        <dbReference type="Pfam" id="PF10551"/>
    </source>
</evidence>
<gene>
    <name evidence="2" type="ORF">MGAL_10B052624</name>
</gene>
<evidence type="ECO:0000313" key="2">
    <source>
        <dbReference type="EMBL" id="VDI03735.1"/>
    </source>
</evidence>
<keyword evidence="3" id="KW-1185">Reference proteome</keyword>
<name>A0A8B6CG26_MYTGA</name>
<reference evidence="2" key="1">
    <citation type="submission" date="2018-11" db="EMBL/GenBank/DDBJ databases">
        <authorList>
            <person name="Alioto T."/>
            <person name="Alioto T."/>
        </authorList>
    </citation>
    <scope>NUCLEOTIDE SEQUENCE</scope>
</reference>
<dbReference type="AlphaFoldDB" id="A0A8B6CG26"/>
<dbReference type="InterPro" id="IPR018289">
    <property type="entry name" value="MULE_transposase_dom"/>
</dbReference>
<sequence>MYPLVHSLLPAKSELVYTRFLTLLKDLCHQHQLQLQPNTIFLDYEVAIRNAAYSIFPGINAKGCFFHYTQCIWRKAQEKGLQVPYKNDDNIHQLNSHLWNHYLTQGPRTTNHLEGWHSKLKKHVTHAHPNIFELIKLLKHEEAFNAMTMIQYAAGGKRAAPKKKYVEINIRLDEVKLRHRNQEVTTIEFGDAASHLLHVE</sequence>
<dbReference type="Proteomes" id="UP000596742">
    <property type="component" value="Unassembled WGS sequence"/>
</dbReference>
<comment type="caution">
    <text evidence="2">The sequence shown here is derived from an EMBL/GenBank/DDBJ whole genome shotgun (WGS) entry which is preliminary data.</text>
</comment>
<dbReference type="EMBL" id="UYJE01001619">
    <property type="protein sequence ID" value="VDI03735.1"/>
    <property type="molecule type" value="Genomic_DNA"/>
</dbReference>
<dbReference type="OrthoDB" id="6123510at2759"/>
<organism evidence="2 3">
    <name type="scientific">Mytilus galloprovincialis</name>
    <name type="common">Mediterranean mussel</name>
    <dbReference type="NCBI Taxonomy" id="29158"/>
    <lineage>
        <taxon>Eukaryota</taxon>
        <taxon>Metazoa</taxon>
        <taxon>Spiralia</taxon>
        <taxon>Lophotrochozoa</taxon>
        <taxon>Mollusca</taxon>
        <taxon>Bivalvia</taxon>
        <taxon>Autobranchia</taxon>
        <taxon>Pteriomorphia</taxon>
        <taxon>Mytilida</taxon>
        <taxon>Mytiloidea</taxon>
        <taxon>Mytilidae</taxon>
        <taxon>Mytilinae</taxon>
        <taxon>Mytilus</taxon>
    </lineage>
</organism>
<feature type="domain" description="MULE transposase" evidence="1">
    <location>
        <begin position="2"/>
        <end position="69"/>
    </location>
</feature>
<evidence type="ECO:0000313" key="3">
    <source>
        <dbReference type="Proteomes" id="UP000596742"/>
    </source>
</evidence>
<proteinExistence type="predicted"/>